<proteinExistence type="predicted"/>
<name>A0A6A6JSG4_WESOR</name>
<feature type="region of interest" description="Disordered" evidence="1">
    <location>
        <begin position="48"/>
        <end position="68"/>
    </location>
</feature>
<keyword evidence="3" id="KW-1185">Reference proteome</keyword>
<dbReference type="RefSeq" id="XP_033657041.1">
    <property type="nucleotide sequence ID" value="XM_033802053.1"/>
</dbReference>
<reference evidence="2" key="1">
    <citation type="journal article" date="2020" name="Stud. Mycol.">
        <title>101 Dothideomycetes genomes: a test case for predicting lifestyles and emergence of pathogens.</title>
        <authorList>
            <person name="Haridas S."/>
            <person name="Albert R."/>
            <person name="Binder M."/>
            <person name="Bloem J."/>
            <person name="Labutti K."/>
            <person name="Salamov A."/>
            <person name="Andreopoulos B."/>
            <person name="Baker S."/>
            <person name="Barry K."/>
            <person name="Bills G."/>
            <person name="Bluhm B."/>
            <person name="Cannon C."/>
            <person name="Castanera R."/>
            <person name="Culley D."/>
            <person name="Daum C."/>
            <person name="Ezra D."/>
            <person name="Gonzalez J."/>
            <person name="Henrissat B."/>
            <person name="Kuo A."/>
            <person name="Liang C."/>
            <person name="Lipzen A."/>
            <person name="Lutzoni F."/>
            <person name="Magnuson J."/>
            <person name="Mondo S."/>
            <person name="Nolan M."/>
            <person name="Ohm R."/>
            <person name="Pangilinan J."/>
            <person name="Park H.-J."/>
            <person name="Ramirez L."/>
            <person name="Alfaro M."/>
            <person name="Sun H."/>
            <person name="Tritt A."/>
            <person name="Yoshinaga Y."/>
            <person name="Zwiers L.-H."/>
            <person name="Turgeon B."/>
            <person name="Goodwin S."/>
            <person name="Spatafora J."/>
            <person name="Crous P."/>
            <person name="Grigoriev I."/>
        </authorList>
    </citation>
    <scope>NUCLEOTIDE SEQUENCE</scope>
    <source>
        <strain evidence="2">CBS 379.55</strain>
    </source>
</reference>
<dbReference type="Proteomes" id="UP000800097">
    <property type="component" value="Unassembled WGS sequence"/>
</dbReference>
<organism evidence="2 3">
    <name type="scientific">Westerdykella ornata</name>
    <dbReference type="NCBI Taxonomy" id="318751"/>
    <lineage>
        <taxon>Eukaryota</taxon>
        <taxon>Fungi</taxon>
        <taxon>Dikarya</taxon>
        <taxon>Ascomycota</taxon>
        <taxon>Pezizomycotina</taxon>
        <taxon>Dothideomycetes</taxon>
        <taxon>Pleosporomycetidae</taxon>
        <taxon>Pleosporales</taxon>
        <taxon>Sporormiaceae</taxon>
        <taxon>Westerdykella</taxon>
    </lineage>
</organism>
<protein>
    <submittedName>
        <fullName evidence="2">Uncharacterized protein</fullName>
    </submittedName>
</protein>
<sequence>MGPGQRWIERGAAGQSSVRREWCCCVCSAAFVRLGDWRALSPMRTENVRRRANRADTSQPQPLRAGGQSVWGSAHMQHMDRSICSLRRRQGAPRINKWVKVSRCAPPEGEACRIPQISPCVVLLLTCACAQPFCKGIACDFLSDLCVLSSVVFVVFWCFLCRPSQSPSPSPSPADISPIAPAPFVCLCLPA</sequence>
<dbReference type="GeneID" id="54555228"/>
<dbReference type="EMBL" id="ML986486">
    <property type="protein sequence ID" value="KAF2279502.1"/>
    <property type="molecule type" value="Genomic_DNA"/>
</dbReference>
<gene>
    <name evidence="2" type="ORF">EI97DRAFT_481984</name>
</gene>
<evidence type="ECO:0000313" key="3">
    <source>
        <dbReference type="Proteomes" id="UP000800097"/>
    </source>
</evidence>
<dbReference type="AlphaFoldDB" id="A0A6A6JSG4"/>
<accession>A0A6A6JSG4</accession>
<evidence type="ECO:0000313" key="2">
    <source>
        <dbReference type="EMBL" id="KAF2279502.1"/>
    </source>
</evidence>
<evidence type="ECO:0000256" key="1">
    <source>
        <dbReference type="SAM" id="MobiDB-lite"/>
    </source>
</evidence>